<protein>
    <submittedName>
        <fullName evidence="1">Uncharacterized protein</fullName>
    </submittedName>
</protein>
<dbReference type="AlphaFoldDB" id="A0A9D4Y7A5"/>
<keyword evidence="2" id="KW-1185">Reference proteome</keyword>
<proteinExistence type="predicted"/>
<organism evidence="1 2">
    <name type="scientific">Pisum sativum</name>
    <name type="common">Garden pea</name>
    <name type="synonym">Lathyrus oleraceus</name>
    <dbReference type="NCBI Taxonomy" id="3888"/>
    <lineage>
        <taxon>Eukaryota</taxon>
        <taxon>Viridiplantae</taxon>
        <taxon>Streptophyta</taxon>
        <taxon>Embryophyta</taxon>
        <taxon>Tracheophyta</taxon>
        <taxon>Spermatophyta</taxon>
        <taxon>Magnoliopsida</taxon>
        <taxon>eudicotyledons</taxon>
        <taxon>Gunneridae</taxon>
        <taxon>Pentapetalae</taxon>
        <taxon>rosids</taxon>
        <taxon>fabids</taxon>
        <taxon>Fabales</taxon>
        <taxon>Fabaceae</taxon>
        <taxon>Papilionoideae</taxon>
        <taxon>50 kb inversion clade</taxon>
        <taxon>NPAAA clade</taxon>
        <taxon>Hologalegina</taxon>
        <taxon>IRL clade</taxon>
        <taxon>Fabeae</taxon>
        <taxon>Lathyrus</taxon>
    </lineage>
</organism>
<sequence length="150" mass="16795">MTTSLQLYVDQSKGACVELGNGKRTTAVGKSEGMEIQVEKFSIRVEAYVLELEDIDIVLGTKGYAGKELKENLIMLPQLNIATMSIVQPRKVTRWEGSKEIISWESENQLLNHCPYDSLEDKAHFVGEGSDRVHNVDVGLGPFRPTNWEV</sequence>
<dbReference type="Proteomes" id="UP001058974">
    <property type="component" value="Chromosome 3"/>
</dbReference>
<dbReference type="Gramene" id="Psat03G0586900-T1">
    <property type="protein sequence ID" value="KAI5431895.1"/>
    <property type="gene ID" value="KIW84_035869"/>
</dbReference>
<dbReference type="EMBL" id="JAMSHJ010000003">
    <property type="protein sequence ID" value="KAI5431895.1"/>
    <property type="molecule type" value="Genomic_DNA"/>
</dbReference>
<evidence type="ECO:0000313" key="1">
    <source>
        <dbReference type="EMBL" id="KAI5431895.1"/>
    </source>
</evidence>
<name>A0A9D4Y7A5_PEA</name>
<evidence type="ECO:0000313" key="2">
    <source>
        <dbReference type="Proteomes" id="UP001058974"/>
    </source>
</evidence>
<comment type="caution">
    <text evidence="1">The sequence shown here is derived from an EMBL/GenBank/DDBJ whole genome shotgun (WGS) entry which is preliminary data.</text>
</comment>
<gene>
    <name evidence="1" type="ORF">KIW84_035869</name>
</gene>
<accession>A0A9D4Y7A5</accession>
<reference evidence="1 2" key="1">
    <citation type="journal article" date="2022" name="Nat. Genet.">
        <title>Improved pea reference genome and pan-genome highlight genomic features and evolutionary characteristics.</title>
        <authorList>
            <person name="Yang T."/>
            <person name="Liu R."/>
            <person name="Luo Y."/>
            <person name="Hu S."/>
            <person name="Wang D."/>
            <person name="Wang C."/>
            <person name="Pandey M.K."/>
            <person name="Ge S."/>
            <person name="Xu Q."/>
            <person name="Li N."/>
            <person name="Li G."/>
            <person name="Huang Y."/>
            <person name="Saxena R.K."/>
            <person name="Ji Y."/>
            <person name="Li M."/>
            <person name="Yan X."/>
            <person name="He Y."/>
            <person name="Liu Y."/>
            <person name="Wang X."/>
            <person name="Xiang C."/>
            <person name="Varshney R.K."/>
            <person name="Ding H."/>
            <person name="Gao S."/>
            <person name="Zong X."/>
        </authorList>
    </citation>
    <scope>NUCLEOTIDE SEQUENCE [LARGE SCALE GENOMIC DNA]</scope>
    <source>
        <strain evidence="1 2">cv. Zhongwan 6</strain>
    </source>
</reference>